<dbReference type="PROSITE" id="PS01042">
    <property type="entry name" value="HOMOSER_DHGENASE"/>
    <property type="match status" value="1"/>
</dbReference>
<dbReference type="Pfam" id="PF00742">
    <property type="entry name" value="Homoserine_dh"/>
    <property type="match status" value="1"/>
</dbReference>
<evidence type="ECO:0000256" key="3">
    <source>
        <dbReference type="ARBA" id="ARBA00005062"/>
    </source>
</evidence>
<comment type="pathway">
    <text evidence="3">Amino-acid biosynthesis; L-methionine biosynthesis via de novo pathway; L-homoserine from L-aspartate: step 3/3.</text>
</comment>
<dbReference type="UniPathway" id="UPA00050">
    <property type="reaction ID" value="UER00063"/>
</dbReference>
<dbReference type="InterPro" id="IPR019811">
    <property type="entry name" value="HDH_CS"/>
</dbReference>
<keyword evidence="6" id="KW-0791">Threonine biosynthesis</keyword>
<evidence type="ECO:0000256" key="4">
    <source>
        <dbReference type="ARBA" id="ARBA00013213"/>
    </source>
</evidence>
<evidence type="ECO:0000256" key="8">
    <source>
        <dbReference type="ARBA" id="ARBA00023002"/>
    </source>
</evidence>
<dbReference type="PANTHER" id="PTHR43070:SF3">
    <property type="entry name" value="HOMOSERINE DEHYDROGENASE"/>
    <property type="match status" value="1"/>
</dbReference>
<gene>
    <name evidence="12" type="ORF">MNBD_CHLOROFLEXI01-4836</name>
</gene>
<evidence type="ECO:0000313" key="12">
    <source>
        <dbReference type="EMBL" id="VAW40276.1"/>
    </source>
</evidence>
<comment type="cofactor">
    <cofactor evidence="1">
        <name>a metal cation</name>
        <dbReference type="ChEBI" id="CHEBI:25213"/>
    </cofactor>
</comment>
<dbReference type="InterPro" id="IPR001342">
    <property type="entry name" value="HDH_cat"/>
</dbReference>
<dbReference type="GO" id="GO:0009086">
    <property type="term" value="P:methionine biosynthetic process"/>
    <property type="evidence" value="ECO:0007669"/>
    <property type="project" value="UniProtKB-KW"/>
</dbReference>
<reference evidence="12" key="1">
    <citation type="submission" date="2018-06" db="EMBL/GenBank/DDBJ databases">
        <authorList>
            <person name="Zhirakovskaya E."/>
        </authorList>
    </citation>
    <scope>NUCLEOTIDE SEQUENCE</scope>
</reference>
<feature type="non-terminal residue" evidence="12">
    <location>
        <position position="1"/>
    </location>
</feature>
<dbReference type="EC" id="1.1.1.3" evidence="4"/>
<evidence type="ECO:0000256" key="5">
    <source>
        <dbReference type="ARBA" id="ARBA00022605"/>
    </source>
</evidence>
<evidence type="ECO:0000256" key="1">
    <source>
        <dbReference type="ARBA" id="ARBA00001920"/>
    </source>
</evidence>
<keyword evidence="7" id="KW-0521">NADP</keyword>
<keyword evidence="12" id="KW-0418">Kinase</keyword>
<dbReference type="InterPro" id="IPR011147">
    <property type="entry name" value="Bifunc_Aspkin/hSer_DH"/>
</dbReference>
<dbReference type="GO" id="GO:0004412">
    <property type="term" value="F:homoserine dehydrogenase activity"/>
    <property type="evidence" value="ECO:0007669"/>
    <property type="project" value="UniProtKB-EC"/>
</dbReference>
<keyword evidence="12" id="KW-0808">Transferase</keyword>
<dbReference type="SUPFAM" id="SSF55347">
    <property type="entry name" value="Glyceraldehyde-3-phosphate dehydrogenase-like, C-terminal domain"/>
    <property type="match status" value="1"/>
</dbReference>
<keyword evidence="5" id="KW-0028">Amino-acid biosynthesis</keyword>
<feature type="domain" description="Homoserine dehydrogenase catalytic" evidence="11">
    <location>
        <begin position="142"/>
        <end position="333"/>
    </location>
</feature>
<evidence type="ECO:0000259" key="11">
    <source>
        <dbReference type="Pfam" id="PF00742"/>
    </source>
</evidence>
<evidence type="ECO:0000256" key="6">
    <source>
        <dbReference type="ARBA" id="ARBA00022697"/>
    </source>
</evidence>
<keyword evidence="9" id="KW-0486">Methionine biosynthesis</keyword>
<dbReference type="SUPFAM" id="SSF51735">
    <property type="entry name" value="NAD(P)-binding Rossmann-fold domains"/>
    <property type="match status" value="1"/>
</dbReference>
<dbReference type="AlphaFoldDB" id="A0A3B0W6M1"/>
<dbReference type="Gene3D" id="3.30.360.10">
    <property type="entry name" value="Dihydrodipicolinate Reductase, domain 2"/>
    <property type="match status" value="1"/>
</dbReference>
<dbReference type="GO" id="GO:0016301">
    <property type="term" value="F:kinase activity"/>
    <property type="evidence" value="ECO:0007669"/>
    <property type="project" value="UniProtKB-KW"/>
</dbReference>
<sequence>NGRSHLASRNHFSFKIIAITDSKTMLWASNGLSDEEIMEAVAAKRQGLCVDPGYRSQQPTDLVRPSEAEIVQKVTDAGLGTTIIVDVTAANGLEPVLLQALDQGHSVALANKKPLTGAWQTAAPFYNHPRLRHESTVGGGQPVIATLRYLLDVNDPIYQIEGQLSGTLGFICGRLDDNIPFSQAIAEAKAKGYTEPDPREDLGGQDVMRKVMILGRMAGWPLEASDIQVESLYSPTLADLSVPDFMTAATQMDTAMRQRIAQARVEGQVLRYVAQLSEGQGTVGLKPIPASSPLANMKYISFRTRFYNDEPLLVGGKGAGVGMTAAGVLGDMIGLVRER</sequence>
<accession>A0A3B0W6M1</accession>
<proteinExistence type="predicted"/>
<dbReference type="EMBL" id="UOEU01000787">
    <property type="protein sequence ID" value="VAW40276.1"/>
    <property type="molecule type" value="Genomic_DNA"/>
</dbReference>
<dbReference type="GO" id="GO:0009088">
    <property type="term" value="P:threonine biosynthetic process"/>
    <property type="evidence" value="ECO:0007669"/>
    <property type="project" value="UniProtKB-UniPathway"/>
</dbReference>
<comment type="pathway">
    <text evidence="2">Amino-acid biosynthesis; L-threonine biosynthesis; L-threonine from L-aspartate: step 3/5.</text>
</comment>
<name>A0A3B0W6M1_9ZZZZ</name>
<evidence type="ECO:0000256" key="7">
    <source>
        <dbReference type="ARBA" id="ARBA00022857"/>
    </source>
</evidence>
<evidence type="ECO:0000256" key="10">
    <source>
        <dbReference type="ARBA" id="ARBA00048841"/>
    </source>
</evidence>
<protein>
    <recommendedName>
        <fullName evidence="4">homoserine dehydrogenase</fullName>
        <ecNumber evidence="4">1.1.1.3</ecNumber>
    </recommendedName>
</protein>
<dbReference type="InterPro" id="IPR036291">
    <property type="entry name" value="NAD(P)-bd_dom_sf"/>
</dbReference>
<keyword evidence="8 12" id="KW-0560">Oxidoreductase</keyword>
<dbReference type="FunFam" id="3.30.360.10:FF:000006">
    <property type="entry name" value="Bifunctional aspartokinase/homoserine dehydrogenase"/>
    <property type="match status" value="1"/>
</dbReference>
<dbReference type="UniPathway" id="UPA00051">
    <property type="reaction ID" value="UER00465"/>
</dbReference>
<evidence type="ECO:0000256" key="2">
    <source>
        <dbReference type="ARBA" id="ARBA00005056"/>
    </source>
</evidence>
<dbReference type="PANTHER" id="PTHR43070">
    <property type="match status" value="1"/>
</dbReference>
<comment type="catalytic activity">
    <reaction evidence="10">
        <text>L-homoserine + NADP(+) = L-aspartate 4-semialdehyde + NADPH + H(+)</text>
        <dbReference type="Rhea" id="RHEA:15761"/>
        <dbReference type="ChEBI" id="CHEBI:15378"/>
        <dbReference type="ChEBI" id="CHEBI:57476"/>
        <dbReference type="ChEBI" id="CHEBI:57783"/>
        <dbReference type="ChEBI" id="CHEBI:58349"/>
        <dbReference type="ChEBI" id="CHEBI:537519"/>
        <dbReference type="EC" id="1.1.1.3"/>
    </reaction>
    <physiologicalReaction direction="right-to-left" evidence="10">
        <dbReference type="Rhea" id="RHEA:15763"/>
    </physiologicalReaction>
</comment>
<dbReference type="Gene3D" id="3.40.50.720">
    <property type="entry name" value="NAD(P)-binding Rossmann-like Domain"/>
    <property type="match status" value="1"/>
</dbReference>
<evidence type="ECO:0000256" key="9">
    <source>
        <dbReference type="ARBA" id="ARBA00023167"/>
    </source>
</evidence>
<organism evidence="12">
    <name type="scientific">hydrothermal vent metagenome</name>
    <dbReference type="NCBI Taxonomy" id="652676"/>
    <lineage>
        <taxon>unclassified sequences</taxon>
        <taxon>metagenomes</taxon>
        <taxon>ecological metagenomes</taxon>
    </lineage>
</organism>